<dbReference type="EMBL" id="VSRR010008532">
    <property type="protein sequence ID" value="MPC48876.1"/>
    <property type="molecule type" value="Genomic_DNA"/>
</dbReference>
<sequence>MGILGKSLTFSSAATLTDAASRRDLFEEITLVHSTSRFSSSMSRFSFARLFWNHVITWRRDERGGALVAVHSD</sequence>
<dbReference type="AlphaFoldDB" id="A0A5B7FTL9"/>
<organism evidence="1 2">
    <name type="scientific">Portunus trituberculatus</name>
    <name type="common">Swimming crab</name>
    <name type="synonym">Neptunus trituberculatus</name>
    <dbReference type="NCBI Taxonomy" id="210409"/>
    <lineage>
        <taxon>Eukaryota</taxon>
        <taxon>Metazoa</taxon>
        <taxon>Ecdysozoa</taxon>
        <taxon>Arthropoda</taxon>
        <taxon>Crustacea</taxon>
        <taxon>Multicrustacea</taxon>
        <taxon>Malacostraca</taxon>
        <taxon>Eumalacostraca</taxon>
        <taxon>Eucarida</taxon>
        <taxon>Decapoda</taxon>
        <taxon>Pleocyemata</taxon>
        <taxon>Brachyura</taxon>
        <taxon>Eubrachyura</taxon>
        <taxon>Portunoidea</taxon>
        <taxon>Portunidae</taxon>
        <taxon>Portuninae</taxon>
        <taxon>Portunus</taxon>
    </lineage>
</organism>
<reference evidence="1 2" key="1">
    <citation type="submission" date="2019-05" db="EMBL/GenBank/DDBJ databases">
        <title>Another draft genome of Portunus trituberculatus and its Hox gene families provides insights of decapod evolution.</title>
        <authorList>
            <person name="Jeong J.-H."/>
            <person name="Song I."/>
            <person name="Kim S."/>
            <person name="Choi T."/>
            <person name="Kim D."/>
            <person name="Ryu S."/>
            <person name="Kim W."/>
        </authorList>
    </citation>
    <scope>NUCLEOTIDE SEQUENCE [LARGE SCALE GENOMIC DNA]</scope>
    <source>
        <tissue evidence="1">Muscle</tissue>
    </source>
</reference>
<protein>
    <submittedName>
        <fullName evidence="1">Uncharacterized protein</fullName>
    </submittedName>
</protein>
<comment type="caution">
    <text evidence="1">The sequence shown here is derived from an EMBL/GenBank/DDBJ whole genome shotgun (WGS) entry which is preliminary data.</text>
</comment>
<proteinExistence type="predicted"/>
<accession>A0A5B7FTL9</accession>
<evidence type="ECO:0000313" key="2">
    <source>
        <dbReference type="Proteomes" id="UP000324222"/>
    </source>
</evidence>
<name>A0A5B7FTL9_PORTR</name>
<gene>
    <name evidence="1" type="ORF">E2C01_042662</name>
</gene>
<keyword evidence="2" id="KW-1185">Reference proteome</keyword>
<dbReference type="Proteomes" id="UP000324222">
    <property type="component" value="Unassembled WGS sequence"/>
</dbReference>
<evidence type="ECO:0000313" key="1">
    <source>
        <dbReference type="EMBL" id="MPC48876.1"/>
    </source>
</evidence>